<dbReference type="Pfam" id="PF18962">
    <property type="entry name" value="Por_Secre_tail"/>
    <property type="match status" value="1"/>
</dbReference>
<feature type="domain" description="Secretion system C-terminal sorting" evidence="2">
    <location>
        <begin position="697"/>
        <end position="769"/>
    </location>
</feature>
<evidence type="ECO:0000259" key="2">
    <source>
        <dbReference type="Pfam" id="PF18962"/>
    </source>
</evidence>
<keyword evidence="1" id="KW-1133">Transmembrane helix</keyword>
<dbReference type="NCBIfam" id="TIGR04183">
    <property type="entry name" value="Por_Secre_tail"/>
    <property type="match status" value="1"/>
</dbReference>
<keyword evidence="1" id="KW-0472">Membrane</keyword>
<accession>A0A1N7JVL8</accession>
<proteinExistence type="predicted"/>
<dbReference type="STRING" id="529505.SAMN05421761_101279"/>
<sequence length="772" mass="86723">MNFLKRKYGMQLTLNSARIYRIILFIFLEMGYSYVSFSQIALEIGDYRTISSGDFDNPAIWERWDGTAWLPAATKPEIGNNVFFQQGNEVRIRANESVNNLYLFSAASPGRLLNLQTFELRVNGALRAFRLELGQFTINNVSNATTDWIYPQTGSIVFIGNNRNVVDRESWSANTLNSRFQVRFRANPGQTLTVNSGFKANAFVIESGTVVQTLNTDGIPACSTFSYNVQAMFNGTGPYGDFIIEPGATFVSQCPGPPQEQIIRRTNTIPAALFHLKPGANLVLLGNNPQMDVAEFRFEGNTYYRSNAGTQRLVSTTFASSGNPKTYHNLIFENAAVKLLPDSVFLTGDIGRLTGPTPNDGPSMLRFQGTAEQQIVNWELDLSQIHVAKPSGRIVTFNDLRSLGNWIMESGQIDFNGYDLYINTDGIGTFQYTGGSWRNIHRFFYTNFPTVLTKENAHFPFEDVYQGGVRRLRLSGTSPGGDFQVRYIEIPGSNWEPGFDDTDGTPILYQLNSYFEIEGLSAGSDAIEMELAADNLIVDAVDDLRIVSNGTPAPGLHLPGVDADTLWARRSLTYDQLNNRTFTIGSYRYLSILPINFINQKAIWESGEVNITWEVAANEEQGIYEIEKSIDQVANFKSIVKLPAETNKLSNHYLYAWKEPTGRTFFRIKFTNLEGKRIYSRIFRLEGVSEYSSKASIYPNPVKTEQLHLSLPNYFDPASSTIQIYDSKGTLIDELSLEKFNLSFEGHSLQAGMYLIHAFDGKHFEVLKLIKN</sequence>
<evidence type="ECO:0000256" key="1">
    <source>
        <dbReference type="SAM" id="Phobius"/>
    </source>
</evidence>
<evidence type="ECO:0000313" key="3">
    <source>
        <dbReference type="EMBL" id="SIS53392.1"/>
    </source>
</evidence>
<protein>
    <submittedName>
        <fullName evidence="3">Por secretion system C-terminal sorting domain-containing protein</fullName>
    </submittedName>
</protein>
<keyword evidence="1" id="KW-0812">Transmembrane</keyword>
<reference evidence="4" key="1">
    <citation type="submission" date="2017-01" db="EMBL/GenBank/DDBJ databases">
        <authorList>
            <person name="Varghese N."/>
            <person name="Submissions S."/>
        </authorList>
    </citation>
    <scope>NUCLEOTIDE SEQUENCE [LARGE SCALE GENOMIC DNA]</scope>
    <source>
        <strain evidence="4">DSM 46698</strain>
    </source>
</reference>
<gene>
    <name evidence="3" type="ORF">SAMN05421761_101279</name>
</gene>
<organism evidence="3 4">
    <name type="scientific">Belliella pelovolcani</name>
    <dbReference type="NCBI Taxonomy" id="529505"/>
    <lineage>
        <taxon>Bacteria</taxon>
        <taxon>Pseudomonadati</taxon>
        <taxon>Bacteroidota</taxon>
        <taxon>Cytophagia</taxon>
        <taxon>Cytophagales</taxon>
        <taxon>Cyclobacteriaceae</taxon>
        <taxon>Belliella</taxon>
    </lineage>
</organism>
<evidence type="ECO:0000313" key="4">
    <source>
        <dbReference type="Proteomes" id="UP000186026"/>
    </source>
</evidence>
<dbReference type="RefSeq" id="WP_245802617.1">
    <property type="nucleotide sequence ID" value="NZ_FTOP01000001.1"/>
</dbReference>
<keyword evidence="4" id="KW-1185">Reference proteome</keyword>
<feature type="transmembrane region" description="Helical" evidence="1">
    <location>
        <begin position="20"/>
        <end position="42"/>
    </location>
</feature>
<dbReference type="EMBL" id="FTOP01000001">
    <property type="protein sequence ID" value="SIS53392.1"/>
    <property type="molecule type" value="Genomic_DNA"/>
</dbReference>
<dbReference type="AlphaFoldDB" id="A0A1N7JVL8"/>
<name>A0A1N7JVL8_9BACT</name>
<dbReference type="InterPro" id="IPR026444">
    <property type="entry name" value="Secre_tail"/>
</dbReference>
<dbReference type="Proteomes" id="UP000186026">
    <property type="component" value="Unassembled WGS sequence"/>
</dbReference>